<dbReference type="PANTHER" id="PTHR30175:SF1">
    <property type="entry name" value="PTS SYSTEM ARBUTIN-, CELLOBIOSE-, AND SALICIN-SPECIFIC EIIBC COMPONENT-RELATED"/>
    <property type="match status" value="1"/>
</dbReference>
<dbReference type="InterPro" id="IPR036878">
    <property type="entry name" value="Glu_permease_IIB"/>
</dbReference>
<dbReference type="Pfam" id="PF02378">
    <property type="entry name" value="PTS_EIIC"/>
    <property type="match status" value="1"/>
</dbReference>
<dbReference type="InterPro" id="IPR050558">
    <property type="entry name" value="PTS_Sugar-Specific_Components"/>
</dbReference>
<dbReference type="PROSITE" id="PS51098">
    <property type="entry name" value="PTS_EIIB_TYPE_1"/>
    <property type="match status" value="1"/>
</dbReference>
<feature type="domain" description="PTS EIIB type-1" evidence="14">
    <location>
        <begin position="4"/>
        <end position="86"/>
    </location>
</feature>
<name>A0ABN6Z8W1_9FIRM</name>
<feature type="transmembrane region" description="Helical" evidence="12">
    <location>
        <begin position="174"/>
        <end position="192"/>
    </location>
</feature>
<dbReference type="PROSITE" id="PS01035">
    <property type="entry name" value="PTS_EIIB_TYPE_1_CYS"/>
    <property type="match status" value="1"/>
</dbReference>
<dbReference type="InterPro" id="IPR013013">
    <property type="entry name" value="PTS_EIIC_1"/>
</dbReference>
<feature type="transmembrane region" description="Helical" evidence="12">
    <location>
        <begin position="289"/>
        <end position="307"/>
    </location>
</feature>
<feature type="transmembrane region" description="Helical" evidence="12">
    <location>
        <begin position="143"/>
        <end position="162"/>
    </location>
</feature>
<organism evidence="16 17">
    <name type="scientific">Turicibacter faecis</name>
    <dbReference type="NCBI Taxonomy" id="2963365"/>
    <lineage>
        <taxon>Bacteria</taxon>
        <taxon>Bacillati</taxon>
        <taxon>Bacillota</taxon>
        <taxon>Erysipelotrichia</taxon>
        <taxon>Erysipelotrichales</taxon>
        <taxon>Turicibacteraceae</taxon>
        <taxon>Turicibacter</taxon>
    </lineage>
</organism>
<evidence type="ECO:0000256" key="7">
    <source>
        <dbReference type="ARBA" id="ARBA00022692"/>
    </source>
</evidence>
<keyword evidence="4" id="KW-0762">Sugar transport</keyword>
<evidence type="ECO:0000256" key="4">
    <source>
        <dbReference type="ARBA" id="ARBA00022597"/>
    </source>
</evidence>
<evidence type="ECO:0000256" key="11">
    <source>
        <dbReference type="PROSITE-ProRule" id="PRU00421"/>
    </source>
</evidence>
<dbReference type="Gene3D" id="3.30.1360.60">
    <property type="entry name" value="Glucose permease domain IIB"/>
    <property type="match status" value="1"/>
</dbReference>
<keyword evidence="10 12" id="KW-0472">Membrane</keyword>
<feature type="domain" description="PTS EIIA type-1" evidence="13">
    <location>
        <begin position="496"/>
        <end position="600"/>
    </location>
</feature>
<evidence type="ECO:0000256" key="1">
    <source>
        <dbReference type="ARBA" id="ARBA00004651"/>
    </source>
</evidence>
<dbReference type="Proteomes" id="UP001432099">
    <property type="component" value="Chromosome"/>
</dbReference>
<keyword evidence="9 12" id="KW-1133">Transmembrane helix</keyword>
<dbReference type="PROSITE" id="PS51103">
    <property type="entry name" value="PTS_EIIC_TYPE_1"/>
    <property type="match status" value="1"/>
</dbReference>
<feature type="transmembrane region" description="Helical" evidence="12">
    <location>
        <begin position="432"/>
        <end position="452"/>
    </location>
</feature>
<feature type="domain" description="PTS EIIC type-1" evidence="15">
    <location>
        <begin position="104"/>
        <end position="468"/>
    </location>
</feature>
<protein>
    <submittedName>
        <fullName evidence="16">PTS beta-glucoside transporter subunit EIIBCA</fullName>
    </submittedName>
</protein>
<keyword evidence="7 12" id="KW-0812">Transmembrane</keyword>
<feature type="active site" description="Phosphocysteine intermediate; for EIIB activity" evidence="11">
    <location>
        <position position="26"/>
    </location>
</feature>
<feature type="transmembrane region" description="Helical" evidence="12">
    <location>
        <begin position="252"/>
        <end position="283"/>
    </location>
</feature>
<dbReference type="InterPro" id="IPR001127">
    <property type="entry name" value="PTS_EIIA_1_perm"/>
</dbReference>
<dbReference type="Pfam" id="PF00358">
    <property type="entry name" value="PTS_EIIA_1"/>
    <property type="match status" value="1"/>
</dbReference>
<keyword evidence="3" id="KW-1003">Cell membrane</keyword>
<feature type="transmembrane region" description="Helical" evidence="12">
    <location>
        <begin position="387"/>
        <end position="412"/>
    </location>
</feature>
<keyword evidence="5" id="KW-0808">Transferase</keyword>
<dbReference type="PROSITE" id="PS51093">
    <property type="entry name" value="PTS_EIIA_TYPE_1"/>
    <property type="match status" value="1"/>
</dbReference>
<dbReference type="InterPro" id="IPR011297">
    <property type="entry name" value="PTS_IIABC_b_glu"/>
</dbReference>
<dbReference type="InterPro" id="IPR011055">
    <property type="entry name" value="Dup_hybrid_motif"/>
</dbReference>
<evidence type="ECO:0000256" key="9">
    <source>
        <dbReference type="ARBA" id="ARBA00022989"/>
    </source>
</evidence>
<keyword evidence="6" id="KW-0598">Phosphotransferase system</keyword>
<accession>A0ABN6Z8W1</accession>
<comment type="subcellular location">
    <subcellularLocation>
        <location evidence="1">Cell membrane</location>
        <topology evidence="1">Multi-pass membrane protein</topology>
    </subcellularLocation>
</comment>
<keyword evidence="2" id="KW-0813">Transport</keyword>
<evidence type="ECO:0000256" key="12">
    <source>
        <dbReference type="SAM" id="Phobius"/>
    </source>
</evidence>
<dbReference type="InterPro" id="IPR001996">
    <property type="entry name" value="PTS_IIB_1"/>
</dbReference>
<dbReference type="CDD" id="cd00212">
    <property type="entry name" value="PTS_IIB_glc"/>
    <property type="match status" value="1"/>
</dbReference>
<dbReference type="NCBIfam" id="TIGR01995">
    <property type="entry name" value="PTS-II-ABC-beta"/>
    <property type="match status" value="1"/>
</dbReference>
<evidence type="ECO:0000256" key="2">
    <source>
        <dbReference type="ARBA" id="ARBA00022448"/>
    </source>
</evidence>
<dbReference type="Pfam" id="PF00367">
    <property type="entry name" value="PTS_EIIB"/>
    <property type="match status" value="1"/>
</dbReference>
<keyword evidence="8" id="KW-0418">Kinase</keyword>
<dbReference type="SUPFAM" id="SSF51261">
    <property type="entry name" value="Duplicated hybrid motif"/>
    <property type="match status" value="1"/>
</dbReference>
<evidence type="ECO:0000256" key="6">
    <source>
        <dbReference type="ARBA" id="ARBA00022683"/>
    </source>
</evidence>
<dbReference type="InterPro" id="IPR018113">
    <property type="entry name" value="PTrfase_EIIB_Cys"/>
</dbReference>
<dbReference type="Gene3D" id="2.70.70.10">
    <property type="entry name" value="Glucose Permease (Domain IIA)"/>
    <property type="match status" value="1"/>
</dbReference>
<dbReference type="EMBL" id="AP028127">
    <property type="protein sequence ID" value="BEH90316.1"/>
    <property type="molecule type" value="Genomic_DNA"/>
</dbReference>
<dbReference type="PANTHER" id="PTHR30175">
    <property type="entry name" value="PHOSPHOTRANSFERASE SYSTEM TRANSPORT PROTEIN"/>
    <property type="match status" value="1"/>
</dbReference>
<dbReference type="SUPFAM" id="SSF55604">
    <property type="entry name" value="Glucose permease domain IIB"/>
    <property type="match status" value="1"/>
</dbReference>
<gene>
    <name evidence="16" type="primary">PTS-EII</name>
    <name evidence="16" type="ORF">T23_04180</name>
</gene>
<dbReference type="InterPro" id="IPR003352">
    <property type="entry name" value="PTS_EIIC"/>
</dbReference>
<evidence type="ECO:0000259" key="14">
    <source>
        <dbReference type="PROSITE" id="PS51098"/>
    </source>
</evidence>
<evidence type="ECO:0000259" key="15">
    <source>
        <dbReference type="PROSITE" id="PS51103"/>
    </source>
</evidence>
<reference evidence="16" key="1">
    <citation type="journal article" date="2024" name="Int. J. Syst. Evol. Microbiol.">
        <title>Turicibacter faecis sp. nov., isolated from faeces of heart failure mouse model.</title>
        <authorList>
            <person name="Imamura Y."/>
            <person name="Motooka D."/>
            <person name="Nakajima Y."/>
            <person name="Ito S."/>
            <person name="Kitakaze M."/>
            <person name="Iida T."/>
            <person name="Nakamura S."/>
        </authorList>
    </citation>
    <scope>NUCLEOTIDE SEQUENCE</scope>
    <source>
        <strain evidence="16">TC023</strain>
    </source>
</reference>
<evidence type="ECO:0000256" key="5">
    <source>
        <dbReference type="ARBA" id="ARBA00022679"/>
    </source>
</evidence>
<sequence>MDCKKLAEGILEKVGGKENIESVVHCMTRLRFVLKDENLADDDQVKKIEGVIGLMKKNGQYQIIIGNEVASVYKEICTLGHFKENMSGGSIKKKKQNIISEILDIISSVMSPVIPAIIGAAMIKVLLTVLPMLGLLNNTSQTYELLSVIGDGAFFFMPVLIGMSAAKRFDANPYYAVSIALILLHPNFIALLNGANEAGETIKFFNLIPVTYANYAYSVIPIILSVAILPYIERLVDKITPSITKNFLKPMLVMLFIAPIVMVVIGPLGAILGDGLSAFVYFIQDKLGFIAVGLIAAIFPFIVMTGMHHAFTPIKLGVLATTGFEGFICIAEFCSNMAQGAAALAVAMKSKNSATKQNAGSSAFSALVAGITEPALYGTNLRLKRPMIGACLGGLIGGLTGGFFQVKCYGVATPAIVTLPQYLEEGNPQSLIYILITLGVTIVSTFVITYIVGFEEQVEGNNEEVANEESILPLNTGVNIMSPLEGHMIDLSQVNDVTFSSGVMGDGIAIIPTKGRVIAPFDGKIDVFFKTHHAIGLRSETGVELLIHVGLDTVNLEGKYFTPYKKQGDSIKSGDVILEFDLEKIKEAGYELTTPIIVTNTQQFMDIIAKEKEVVTFNDQVLAII</sequence>
<dbReference type="PROSITE" id="PS00371">
    <property type="entry name" value="PTS_EIIA_TYPE_1_HIS"/>
    <property type="match status" value="1"/>
</dbReference>
<evidence type="ECO:0000313" key="16">
    <source>
        <dbReference type="EMBL" id="BEH90316.1"/>
    </source>
</evidence>
<evidence type="ECO:0000313" key="17">
    <source>
        <dbReference type="Proteomes" id="UP001432099"/>
    </source>
</evidence>
<evidence type="ECO:0000259" key="13">
    <source>
        <dbReference type="PROSITE" id="PS51093"/>
    </source>
</evidence>
<dbReference type="RefSeq" id="WP_262953659.1">
    <property type="nucleotide sequence ID" value="NZ_AP028127.1"/>
</dbReference>
<proteinExistence type="predicted"/>
<evidence type="ECO:0000256" key="3">
    <source>
        <dbReference type="ARBA" id="ARBA00022475"/>
    </source>
</evidence>
<dbReference type="NCBIfam" id="TIGR00830">
    <property type="entry name" value="PTBA"/>
    <property type="match status" value="1"/>
</dbReference>
<feature type="transmembrane region" description="Helical" evidence="12">
    <location>
        <begin position="212"/>
        <end position="232"/>
    </location>
</feature>
<evidence type="ECO:0000256" key="8">
    <source>
        <dbReference type="ARBA" id="ARBA00022777"/>
    </source>
</evidence>
<keyword evidence="17" id="KW-1185">Reference proteome</keyword>
<evidence type="ECO:0000256" key="10">
    <source>
        <dbReference type="ARBA" id="ARBA00023136"/>
    </source>
</evidence>